<dbReference type="InterPro" id="IPR043729">
    <property type="entry name" value="DUF5672"/>
</dbReference>
<dbReference type="EMBL" id="JAVNWW010000004">
    <property type="protein sequence ID" value="MDU0809145.1"/>
    <property type="molecule type" value="Genomic_DNA"/>
</dbReference>
<dbReference type="RefSeq" id="WP_315574283.1">
    <property type="nucleotide sequence ID" value="NZ_JARDXH010000001.1"/>
</dbReference>
<organism evidence="2 3">
    <name type="scientific">Aquirufa regiilacus</name>
    <dbReference type="NCBI Taxonomy" id="3024868"/>
    <lineage>
        <taxon>Bacteria</taxon>
        <taxon>Pseudomonadati</taxon>
        <taxon>Bacteroidota</taxon>
        <taxon>Cytophagia</taxon>
        <taxon>Cytophagales</taxon>
        <taxon>Flectobacillaceae</taxon>
        <taxon>Aquirufa</taxon>
    </lineage>
</organism>
<protein>
    <submittedName>
        <fullName evidence="2">DUF5672 family protein</fullName>
    </submittedName>
</protein>
<accession>A0ABU3TTJ2</accession>
<comment type="caution">
    <text evidence="2">The sequence shown here is derived from an EMBL/GenBank/DDBJ whole genome shotgun (WGS) entry which is preliminary data.</text>
</comment>
<reference evidence="2 3" key="1">
    <citation type="submission" date="2023-09" db="EMBL/GenBank/DDBJ databases">
        <title>Aquirufa genomes.</title>
        <authorList>
            <person name="Pitt A."/>
        </authorList>
    </citation>
    <scope>NUCLEOTIDE SEQUENCE [LARGE SCALE GENOMIC DNA]</scope>
    <source>
        <strain evidence="2 3">LEOWEIH-7C</strain>
    </source>
</reference>
<evidence type="ECO:0000313" key="3">
    <source>
        <dbReference type="Proteomes" id="UP001249959"/>
    </source>
</evidence>
<keyword evidence="3" id="KW-1185">Reference proteome</keyword>
<evidence type="ECO:0000313" key="2">
    <source>
        <dbReference type="EMBL" id="MDU0809145.1"/>
    </source>
</evidence>
<dbReference type="Proteomes" id="UP001249959">
    <property type="component" value="Unassembled WGS sequence"/>
</dbReference>
<feature type="domain" description="DUF5672" evidence="1">
    <location>
        <begin position="57"/>
        <end position="216"/>
    </location>
</feature>
<dbReference type="Pfam" id="PF18922">
    <property type="entry name" value="DUF5672"/>
    <property type="match status" value="1"/>
</dbReference>
<gene>
    <name evidence="2" type="ORF">PQG45_08885</name>
</gene>
<name>A0ABU3TTJ2_9BACT</name>
<proteinExistence type="predicted"/>
<sequence length="233" mass="27260">MEKVAVIIPLYQTTLNPQEAVSLRQCVRVLGKHPMIFVAPESLNLSFLSSYGITPNTIRFSDEYFTSTKSYNKLLTSPIFYEAFPNFDYILIYQLDAYVFEDNLLAWCDKGYDYIGAPKLRKHHLAGQASCNPVLFNGGLSLRRVKPLLRYIKIYQLFFKEWLANEDAMFSFAQKRAIPFRFLLRLPHWKEALSFAIEQNPKISYELLGELPFGCHAWERYNPSFWKQFIPQD</sequence>
<evidence type="ECO:0000259" key="1">
    <source>
        <dbReference type="Pfam" id="PF18922"/>
    </source>
</evidence>